<evidence type="ECO:0000256" key="3">
    <source>
        <dbReference type="ARBA" id="ARBA00022833"/>
    </source>
</evidence>
<dbReference type="GO" id="GO:0060255">
    <property type="term" value="P:regulation of macromolecule metabolic process"/>
    <property type="evidence" value="ECO:0007669"/>
    <property type="project" value="UniProtKB-ARBA"/>
</dbReference>
<evidence type="ECO:0000256" key="4">
    <source>
        <dbReference type="PROSITE-ProRule" id="PRU00175"/>
    </source>
</evidence>
<dbReference type="AlphaFoldDB" id="B4JWJ8"/>
<dbReference type="SUPFAM" id="SSF57850">
    <property type="entry name" value="RING/U-box"/>
    <property type="match status" value="1"/>
</dbReference>
<dbReference type="Gene3D" id="3.30.40.10">
    <property type="entry name" value="Zinc/RING finger domain, C3HC4 (zinc finger)"/>
    <property type="match status" value="1"/>
</dbReference>
<evidence type="ECO:0000313" key="7">
    <source>
        <dbReference type="EMBL" id="EDV98336.1"/>
    </source>
</evidence>
<dbReference type="HOGENOM" id="CLU_2415595_0_0_1"/>
<dbReference type="InParanoid" id="B4JWJ8"/>
<dbReference type="GO" id="GO:0008270">
    <property type="term" value="F:zinc ion binding"/>
    <property type="evidence" value="ECO:0007669"/>
    <property type="project" value="UniProtKB-KW"/>
</dbReference>
<evidence type="ECO:0000259" key="6">
    <source>
        <dbReference type="PROSITE" id="PS50089"/>
    </source>
</evidence>
<sequence>MNEKQHRMAQLNNNNNNQMDQLRDESDCCSICLMPKTNEVFIRCKHTFCFNCMDAYCSNVHINRRCPLCRTCFFYFERKNGVPLIVIPDEESEGSSSEDDDDDEDDDVDW</sequence>
<keyword evidence="1" id="KW-0479">Metal-binding</keyword>
<proteinExistence type="predicted"/>
<dbReference type="OMA" id="NDELDCC"/>
<evidence type="ECO:0000313" key="8">
    <source>
        <dbReference type="Proteomes" id="UP000001070"/>
    </source>
</evidence>
<evidence type="ECO:0000256" key="1">
    <source>
        <dbReference type="ARBA" id="ARBA00022723"/>
    </source>
</evidence>
<keyword evidence="2 4" id="KW-0863">Zinc-finger</keyword>
<dbReference type="Proteomes" id="UP000001070">
    <property type="component" value="Unassembled WGS sequence"/>
</dbReference>
<protein>
    <submittedName>
        <fullName evidence="7">GH23056</fullName>
    </submittedName>
</protein>
<evidence type="ECO:0000256" key="5">
    <source>
        <dbReference type="SAM" id="MobiDB-lite"/>
    </source>
</evidence>
<organism evidence="8">
    <name type="scientific">Drosophila grimshawi</name>
    <name type="common">Hawaiian fruit fly</name>
    <name type="synonym">Idiomyia grimshawi</name>
    <dbReference type="NCBI Taxonomy" id="7222"/>
    <lineage>
        <taxon>Eukaryota</taxon>
        <taxon>Metazoa</taxon>
        <taxon>Ecdysozoa</taxon>
        <taxon>Arthropoda</taxon>
        <taxon>Hexapoda</taxon>
        <taxon>Insecta</taxon>
        <taxon>Pterygota</taxon>
        <taxon>Neoptera</taxon>
        <taxon>Endopterygota</taxon>
        <taxon>Diptera</taxon>
        <taxon>Brachycera</taxon>
        <taxon>Muscomorpha</taxon>
        <taxon>Ephydroidea</taxon>
        <taxon>Drosophilidae</taxon>
        <taxon>Drosophila</taxon>
        <taxon>Hawaiian Drosophila</taxon>
    </lineage>
</organism>
<dbReference type="InterPro" id="IPR018957">
    <property type="entry name" value="Znf_C3HC4_RING-type"/>
</dbReference>
<dbReference type="InterPro" id="IPR017907">
    <property type="entry name" value="Znf_RING_CS"/>
</dbReference>
<dbReference type="InterPro" id="IPR001841">
    <property type="entry name" value="Znf_RING"/>
</dbReference>
<keyword evidence="3" id="KW-0862">Zinc</keyword>
<dbReference type="eggNOG" id="ENOG502T7W6">
    <property type="taxonomic scope" value="Eukaryota"/>
</dbReference>
<dbReference type="PROSITE" id="PS50089">
    <property type="entry name" value="ZF_RING_2"/>
    <property type="match status" value="1"/>
</dbReference>
<dbReference type="GO" id="GO:0005634">
    <property type="term" value="C:nucleus"/>
    <property type="evidence" value="ECO:0007669"/>
    <property type="project" value="UniProtKB-ARBA"/>
</dbReference>
<accession>B4JWJ8</accession>
<dbReference type="InterPro" id="IPR013083">
    <property type="entry name" value="Znf_RING/FYVE/PHD"/>
</dbReference>
<feature type="compositionally biased region" description="Acidic residues" evidence="5">
    <location>
        <begin position="88"/>
        <end position="110"/>
    </location>
</feature>
<dbReference type="Pfam" id="PF00097">
    <property type="entry name" value="zf-C3HC4"/>
    <property type="match status" value="1"/>
</dbReference>
<keyword evidence="8" id="KW-1185">Reference proteome</keyword>
<reference evidence="7 8" key="1">
    <citation type="journal article" date="2007" name="Nature">
        <title>Evolution of genes and genomes on the Drosophila phylogeny.</title>
        <authorList>
            <consortium name="Drosophila 12 Genomes Consortium"/>
            <person name="Clark A.G."/>
            <person name="Eisen M.B."/>
            <person name="Smith D.R."/>
            <person name="Bergman C.M."/>
            <person name="Oliver B."/>
            <person name="Markow T.A."/>
            <person name="Kaufman T.C."/>
            <person name="Kellis M."/>
            <person name="Gelbart W."/>
            <person name="Iyer V.N."/>
            <person name="Pollard D.A."/>
            <person name="Sackton T.B."/>
            <person name="Larracuente A.M."/>
            <person name="Singh N.D."/>
            <person name="Abad J.P."/>
            <person name="Abt D.N."/>
            <person name="Adryan B."/>
            <person name="Aguade M."/>
            <person name="Akashi H."/>
            <person name="Anderson W.W."/>
            <person name="Aquadro C.F."/>
            <person name="Ardell D.H."/>
            <person name="Arguello R."/>
            <person name="Artieri C.G."/>
            <person name="Barbash D.A."/>
            <person name="Barker D."/>
            <person name="Barsanti P."/>
            <person name="Batterham P."/>
            <person name="Batzoglou S."/>
            <person name="Begun D."/>
            <person name="Bhutkar A."/>
            <person name="Blanco E."/>
            <person name="Bosak S.A."/>
            <person name="Bradley R.K."/>
            <person name="Brand A.D."/>
            <person name="Brent M.R."/>
            <person name="Brooks A.N."/>
            <person name="Brown R.H."/>
            <person name="Butlin R.K."/>
            <person name="Caggese C."/>
            <person name="Calvi B.R."/>
            <person name="Bernardo de Carvalho A."/>
            <person name="Caspi A."/>
            <person name="Castrezana S."/>
            <person name="Celniker S.E."/>
            <person name="Chang J.L."/>
            <person name="Chapple C."/>
            <person name="Chatterji S."/>
            <person name="Chinwalla A."/>
            <person name="Civetta A."/>
            <person name="Clifton S.W."/>
            <person name="Comeron J.M."/>
            <person name="Costello J.C."/>
            <person name="Coyne J.A."/>
            <person name="Daub J."/>
            <person name="David R.G."/>
            <person name="Delcher A.L."/>
            <person name="Delehaunty K."/>
            <person name="Do C.B."/>
            <person name="Ebling H."/>
            <person name="Edwards K."/>
            <person name="Eickbush T."/>
            <person name="Evans J.D."/>
            <person name="Filipski A."/>
            <person name="Findeiss S."/>
            <person name="Freyhult E."/>
            <person name="Fulton L."/>
            <person name="Fulton R."/>
            <person name="Garcia A.C."/>
            <person name="Gardiner A."/>
            <person name="Garfield D.A."/>
            <person name="Garvin B.E."/>
            <person name="Gibson G."/>
            <person name="Gilbert D."/>
            <person name="Gnerre S."/>
            <person name="Godfrey J."/>
            <person name="Good R."/>
            <person name="Gotea V."/>
            <person name="Gravely B."/>
            <person name="Greenberg A.J."/>
            <person name="Griffiths-Jones S."/>
            <person name="Gross S."/>
            <person name="Guigo R."/>
            <person name="Gustafson E.A."/>
            <person name="Haerty W."/>
            <person name="Hahn M.W."/>
            <person name="Halligan D.L."/>
            <person name="Halpern A.L."/>
            <person name="Halter G.M."/>
            <person name="Han M.V."/>
            <person name="Heger A."/>
            <person name="Hillier L."/>
            <person name="Hinrichs A.S."/>
            <person name="Holmes I."/>
            <person name="Hoskins R.A."/>
            <person name="Hubisz M.J."/>
            <person name="Hultmark D."/>
            <person name="Huntley M.A."/>
            <person name="Jaffe D.B."/>
            <person name="Jagadeeshan S."/>
            <person name="Jeck W.R."/>
            <person name="Johnson J."/>
            <person name="Jones C.D."/>
            <person name="Jordan W.C."/>
            <person name="Karpen G.H."/>
            <person name="Kataoka E."/>
            <person name="Keightley P.D."/>
            <person name="Kheradpour P."/>
            <person name="Kirkness E.F."/>
            <person name="Koerich L.B."/>
            <person name="Kristiansen K."/>
            <person name="Kudrna D."/>
            <person name="Kulathinal R.J."/>
            <person name="Kumar S."/>
            <person name="Kwok R."/>
            <person name="Lander E."/>
            <person name="Langley C.H."/>
            <person name="Lapoint R."/>
            <person name="Lazzaro B.P."/>
            <person name="Lee S.J."/>
            <person name="Levesque L."/>
            <person name="Li R."/>
            <person name="Lin C.F."/>
            <person name="Lin M.F."/>
            <person name="Lindblad-Toh K."/>
            <person name="Llopart A."/>
            <person name="Long M."/>
            <person name="Low L."/>
            <person name="Lozovsky E."/>
            <person name="Lu J."/>
            <person name="Luo M."/>
            <person name="Machado C.A."/>
            <person name="Makalowski W."/>
            <person name="Marzo M."/>
            <person name="Matsuda M."/>
            <person name="Matzkin L."/>
            <person name="McAllister B."/>
            <person name="McBride C.S."/>
            <person name="McKernan B."/>
            <person name="McKernan K."/>
            <person name="Mendez-Lago M."/>
            <person name="Minx P."/>
            <person name="Mollenhauer M.U."/>
            <person name="Montooth K."/>
            <person name="Mount S.M."/>
            <person name="Mu X."/>
            <person name="Myers E."/>
            <person name="Negre B."/>
            <person name="Newfeld S."/>
            <person name="Nielsen R."/>
            <person name="Noor M.A."/>
            <person name="O'Grady P."/>
            <person name="Pachter L."/>
            <person name="Papaceit M."/>
            <person name="Parisi M.J."/>
            <person name="Parisi M."/>
            <person name="Parts L."/>
            <person name="Pedersen J.S."/>
            <person name="Pesole G."/>
            <person name="Phillippy A.M."/>
            <person name="Ponting C.P."/>
            <person name="Pop M."/>
            <person name="Porcelli D."/>
            <person name="Powell J.R."/>
            <person name="Prohaska S."/>
            <person name="Pruitt K."/>
            <person name="Puig M."/>
            <person name="Quesneville H."/>
            <person name="Ram K.R."/>
            <person name="Rand D."/>
            <person name="Rasmussen M.D."/>
            <person name="Reed L.K."/>
            <person name="Reenan R."/>
            <person name="Reily A."/>
            <person name="Remington K.A."/>
            <person name="Rieger T.T."/>
            <person name="Ritchie M.G."/>
            <person name="Robin C."/>
            <person name="Rogers Y.H."/>
            <person name="Rohde C."/>
            <person name="Rozas J."/>
            <person name="Rubenfield M.J."/>
            <person name="Ruiz A."/>
            <person name="Russo S."/>
            <person name="Salzberg S.L."/>
            <person name="Sanchez-Gracia A."/>
            <person name="Saranga D.J."/>
            <person name="Sato H."/>
            <person name="Schaeffer S.W."/>
            <person name="Schatz M.C."/>
            <person name="Schlenke T."/>
            <person name="Schwartz R."/>
            <person name="Segarra C."/>
            <person name="Singh R.S."/>
            <person name="Sirot L."/>
            <person name="Sirota M."/>
            <person name="Sisneros N.B."/>
            <person name="Smith C.D."/>
            <person name="Smith T.F."/>
            <person name="Spieth J."/>
            <person name="Stage D.E."/>
            <person name="Stark A."/>
            <person name="Stephan W."/>
            <person name="Strausberg R.L."/>
            <person name="Strempel S."/>
            <person name="Sturgill D."/>
            <person name="Sutton G."/>
            <person name="Sutton G.G."/>
            <person name="Tao W."/>
            <person name="Teichmann S."/>
            <person name="Tobari Y.N."/>
            <person name="Tomimura Y."/>
            <person name="Tsolas J.M."/>
            <person name="Valente V.L."/>
            <person name="Venter E."/>
            <person name="Venter J.C."/>
            <person name="Vicario S."/>
            <person name="Vieira F.G."/>
            <person name="Vilella A.J."/>
            <person name="Villasante A."/>
            <person name="Walenz B."/>
            <person name="Wang J."/>
            <person name="Wasserman M."/>
            <person name="Watts T."/>
            <person name="Wilson D."/>
            <person name="Wilson R.K."/>
            <person name="Wing R.A."/>
            <person name="Wolfner M.F."/>
            <person name="Wong A."/>
            <person name="Wong G.K."/>
            <person name="Wu C.I."/>
            <person name="Wu G."/>
            <person name="Yamamoto D."/>
            <person name="Yang H.P."/>
            <person name="Yang S.P."/>
            <person name="Yorke J.A."/>
            <person name="Yoshida K."/>
            <person name="Zdobnov E."/>
            <person name="Zhang P."/>
            <person name="Zhang Y."/>
            <person name="Zimin A.V."/>
            <person name="Baldwin J."/>
            <person name="Abdouelleil A."/>
            <person name="Abdulkadir J."/>
            <person name="Abebe A."/>
            <person name="Abera B."/>
            <person name="Abreu J."/>
            <person name="Acer S.C."/>
            <person name="Aftuck L."/>
            <person name="Alexander A."/>
            <person name="An P."/>
            <person name="Anderson E."/>
            <person name="Anderson S."/>
            <person name="Arachi H."/>
            <person name="Azer M."/>
            <person name="Bachantsang P."/>
            <person name="Barry A."/>
            <person name="Bayul T."/>
            <person name="Berlin A."/>
            <person name="Bessette D."/>
            <person name="Bloom T."/>
            <person name="Blye J."/>
            <person name="Boguslavskiy L."/>
            <person name="Bonnet C."/>
            <person name="Boukhgalter B."/>
            <person name="Bourzgui I."/>
            <person name="Brown A."/>
            <person name="Cahill P."/>
            <person name="Channer S."/>
            <person name="Cheshatsang Y."/>
            <person name="Chuda L."/>
            <person name="Citroen M."/>
            <person name="Collymore A."/>
            <person name="Cooke P."/>
            <person name="Costello M."/>
            <person name="D'Aco K."/>
            <person name="Daza R."/>
            <person name="De Haan G."/>
            <person name="DeGray S."/>
            <person name="DeMaso C."/>
            <person name="Dhargay N."/>
            <person name="Dooley K."/>
            <person name="Dooley E."/>
            <person name="Doricent M."/>
            <person name="Dorje P."/>
            <person name="Dorjee K."/>
            <person name="Dupes A."/>
            <person name="Elong R."/>
            <person name="Falk J."/>
            <person name="Farina A."/>
            <person name="Faro S."/>
            <person name="Ferguson D."/>
            <person name="Fisher S."/>
            <person name="Foley C.D."/>
            <person name="Franke A."/>
            <person name="Friedrich D."/>
            <person name="Gadbois L."/>
            <person name="Gearin G."/>
            <person name="Gearin C.R."/>
            <person name="Giannoukos G."/>
            <person name="Goode T."/>
            <person name="Graham J."/>
            <person name="Grandbois E."/>
            <person name="Grewal S."/>
            <person name="Gyaltsen K."/>
            <person name="Hafez N."/>
            <person name="Hagos B."/>
            <person name="Hall J."/>
            <person name="Henson C."/>
            <person name="Hollinger A."/>
            <person name="Honan T."/>
            <person name="Huard M.D."/>
            <person name="Hughes L."/>
            <person name="Hurhula B."/>
            <person name="Husby M.E."/>
            <person name="Kamat A."/>
            <person name="Kanga B."/>
            <person name="Kashin S."/>
            <person name="Khazanovich D."/>
            <person name="Kisner P."/>
            <person name="Lance K."/>
            <person name="Lara M."/>
            <person name="Lee W."/>
            <person name="Lennon N."/>
            <person name="Letendre F."/>
            <person name="LeVine R."/>
            <person name="Lipovsky A."/>
            <person name="Liu X."/>
            <person name="Liu J."/>
            <person name="Liu S."/>
            <person name="Lokyitsang T."/>
            <person name="Lokyitsang Y."/>
            <person name="Lubonja R."/>
            <person name="Lui A."/>
            <person name="MacDonald P."/>
            <person name="Magnisalis V."/>
            <person name="Maru K."/>
            <person name="Matthews C."/>
            <person name="McCusker W."/>
            <person name="McDonough S."/>
            <person name="Mehta T."/>
            <person name="Meldrim J."/>
            <person name="Meneus L."/>
            <person name="Mihai O."/>
            <person name="Mihalev A."/>
            <person name="Mihova T."/>
            <person name="Mittelman R."/>
            <person name="Mlenga V."/>
            <person name="Montmayeur A."/>
            <person name="Mulrain L."/>
            <person name="Navidi A."/>
            <person name="Naylor J."/>
            <person name="Negash T."/>
            <person name="Nguyen T."/>
            <person name="Nguyen N."/>
            <person name="Nicol R."/>
            <person name="Norbu C."/>
            <person name="Norbu N."/>
            <person name="Novod N."/>
            <person name="O'Neill B."/>
            <person name="Osman S."/>
            <person name="Markiewicz E."/>
            <person name="Oyono O.L."/>
            <person name="Patti C."/>
            <person name="Phunkhang P."/>
            <person name="Pierre F."/>
            <person name="Priest M."/>
            <person name="Raghuraman S."/>
            <person name="Rege F."/>
            <person name="Reyes R."/>
            <person name="Rise C."/>
            <person name="Rogov P."/>
            <person name="Ross K."/>
            <person name="Ryan E."/>
            <person name="Settipalli S."/>
            <person name="Shea T."/>
            <person name="Sherpa N."/>
            <person name="Shi L."/>
            <person name="Shih D."/>
            <person name="Sparrow T."/>
            <person name="Spaulding J."/>
            <person name="Stalker J."/>
            <person name="Stange-Thomann N."/>
            <person name="Stavropoulos S."/>
            <person name="Stone C."/>
            <person name="Strader C."/>
            <person name="Tesfaye S."/>
            <person name="Thomson T."/>
            <person name="Thoulutsang Y."/>
            <person name="Thoulutsang D."/>
            <person name="Topham K."/>
            <person name="Topping I."/>
            <person name="Tsamla T."/>
            <person name="Vassiliev H."/>
            <person name="Vo A."/>
            <person name="Wangchuk T."/>
            <person name="Wangdi T."/>
            <person name="Weiand M."/>
            <person name="Wilkinson J."/>
            <person name="Wilson A."/>
            <person name="Yadav S."/>
            <person name="Young G."/>
            <person name="Yu Q."/>
            <person name="Zembek L."/>
            <person name="Zhong D."/>
            <person name="Zimmer A."/>
            <person name="Zwirko Z."/>
            <person name="Jaffe D.B."/>
            <person name="Alvarez P."/>
            <person name="Brockman W."/>
            <person name="Butler J."/>
            <person name="Chin C."/>
            <person name="Gnerre S."/>
            <person name="Grabherr M."/>
            <person name="Kleber M."/>
            <person name="Mauceli E."/>
            <person name="MacCallum I."/>
        </authorList>
    </citation>
    <scope>NUCLEOTIDE SEQUENCE [LARGE SCALE GENOMIC DNA]</scope>
    <source>
        <strain evidence="8">Tucson 15287-2541.00</strain>
    </source>
</reference>
<dbReference type="SMART" id="SM00184">
    <property type="entry name" value="RING"/>
    <property type="match status" value="1"/>
</dbReference>
<feature type="region of interest" description="Disordered" evidence="5">
    <location>
        <begin position="87"/>
        <end position="110"/>
    </location>
</feature>
<name>B4JWJ8_DROGR</name>
<dbReference type="PROSITE" id="PS00518">
    <property type="entry name" value="ZF_RING_1"/>
    <property type="match status" value="1"/>
</dbReference>
<gene>
    <name evidence="7" type="primary">Dgri\GH23056</name>
    <name evidence="7" type="ORF">Dgri_GH23056</name>
</gene>
<feature type="domain" description="RING-type" evidence="6">
    <location>
        <begin position="29"/>
        <end position="70"/>
    </location>
</feature>
<evidence type="ECO:0000256" key="2">
    <source>
        <dbReference type="ARBA" id="ARBA00022771"/>
    </source>
</evidence>
<dbReference type="EMBL" id="CH916375">
    <property type="protein sequence ID" value="EDV98336.1"/>
    <property type="molecule type" value="Genomic_DNA"/>
</dbReference>